<evidence type="ECO:0000313" key="3">
    <source>
        <dbReference type="Proteomes" id="UP000499080"/>
    </source>
</evidence>
<dbReference type="AlphaFoldDB" id="A0A4Y2FWU3"/>
<feature type="region of interest" description="Disordered" evidence="1">
    <location>
        <begin position="14"/>
        <end position="184"/>
    </location>
</feature>
<dbReference type="Proteomes" id="UP000499080">
    <property type="component" value="Unassembled WGS sequence"/>
</dbReference>
<dbReference type="EMBL" id="BGPR01001118">
    <property type="protein sequence ID" value="GBM45960.1"/>
    <property type="molecule type" value="Genomic_DNA"/>
</dbReference>
<comment type="caution">
    <text evidence="2">The sequence shown here is derived from an EMBL/GenBank/DDBJ whole genome shotgun (WGS) entry which is preliminary data.</text>
</comment>
<evidence type="ECO:0000256" key="1">
    <source>
        <dbReference type="SAM" id="MobiDB-lite"/>
    </source>
</evidence>
<sequence length="184" mass="20065">MLCIRYVPWNLAAGTSIHPKAGHSRERKAKPFVVTTDPDSPLPDPSSPNPDTDAFEPDKLESDLDPFEPDPLDPTSPLYPDSNIDPEPDPDPDPPPPESNPDLDPDPPESNPEFVLPHSDSAQLEYNQDPSLEQDAPMSDLDALEYDPDPSPPDPESDSSSSDSDPLKHDTSSEILSNQYSESA</sequence>
<keyword evidence="3" id="KW-1185">Reference proteome</keyword>
<name>A0A4Y2FWU3_ARAVE</name>
<evidence type="ECO:0000313" key="2">
    <source>
        <dbReference type="EMBL" id="GBM45960.1"/>
    </source>
</evidence>
<organism evidence="2 3">
    <name type="scientific">Araneus ventricosus</name>
    <name type="common">Orbweaver spider</name>
    <name type="synonym">Epeira ventricosa</name>
    <dbReference type="NCBI Taxonomy" id="182803"/>
    <lineage>
        <taxon>Eukaryota</taxon>
        <taxon>Metazoa</taxon>
        <taxon>Ecdysozoa</taxon>
        <taxon>Arthropoda</taxon>
        <taxon>Chelicerata</taxon>
        <taxon>Arachnida</taxon>
        <taxon>Araneae</taxon>
        <taxon>Araneomorphae</taxon>
        <taxon>Entelegynae</taxon>
        <taxon>Araneoidea</taxon>
        <taxon>Araneidae</taxon>
        <taxon>Araneus</taxon>
    </lineage>
</organism>
<protein>
    <submittedName>
        <fullName evidence="2">Uncharacterized protein</fullName>
    </submittedName>
</protein>
<feature type="compositionally biased region" description="Polar residues" evidence="1">
    <location>
        <begin position="173"/>
        <end position="184"/>
    </location>
</feature>
<accession>A0A4Y2FWU3</accession>
<reference evidence="2 3" key="1">
    <citation type="journal article" date="2019" name="Sci. Rep.">
        <title>Orb-weaving spider Araneus ventricosus genome elucidates the spidroin gene catalogue.</title>
        <authorList>
            <person name="Kono N."/>
            <person name="Nakamura H."/>
            <person name="Ohtoshi R."/>
            <person name="Moran D.A.P."/>
            <person name="Shinohara A."/>
            <person name="Yoshida Y."/>
            <person name="Fujiwara M."/>
            <person name="Mori M."/>
            <person name="Tomita M."/>
            <person name="Arakawa K."/>
        </authorList>
    </citation>
    <scope>NUCLEOTIDE SEQUENCE [LARGE SCALE GENOMIC DNA]</scope>
</reference>
<feature type="compositionally biased region" description="Polar residues" evidence="1">
    <location>
        <begin position="120"/>
        <end position="131"/>
    </location>
</feature>
<feature type="compositionally biased region" description="Basic residues" evidence="1">
    <location>
        <begin position="20"/>
        <end position="30"/>
    </location>
</feature>
<proteinExistence type="predicted"/>
<gene>
    <name evidence="2" type="ORF">AVEN_96902_1</name>
</gene>